<comment type="caution">
    <text evidence="10">The sequence shown here is derived from an EMBL/GenBank/DDBJ whole genome shotgun (WGS) entry which is preliminary data.</text>
</comment>
<dbReference type="Proteomes" id="UP000823597">
    <property type="component" value="Unassembled WGS sequence"/>
</dbReference>
<evidence type="ECO:0000259" key="9">
    <source>
        <dbReference type="PROSITE" id="PS50109"/>
    </source>
</evidence>
<evidence type="ECO:0000313" key="11">
    <source>
        <dbReference type="Proteomes" id="UP000823597"/>
    </source>
</evidence>
<evidence type="ECO:0000256" key="4">
    <source>
        <dbReference type="ARBA" id="ARBA00022679"/>
    </source>
</evidence>
<keyword evidence="8" id="KW-0472">Membrane</keyword>
<dbReference type="InterPro" id="IPR036097">
    <property type="entry name" value="HisK_dim/P_sf"/>
</dbReference>
<evidence type="ECO:0000256" key="7">
    <source>
        <dbReference type="ARBA" id="ARBA00022989"/>
    </source>
</evidence>
<gene>
    <name evidence="10" type="ORF">IAB93_08170</name>
</gene>
<keyword evidence="6 10" id="KW-0418">Kinase</keyword>
<dbReference type="EMBL" id="JADIME010000085">
    <property type="protein sequence ID" value="MBO8465950.1"/>
    <property type="molecule type" value="Genomic_DNA"/>
</dbReference>
<dbReference type="Gene3D" id="3.30.565.10">
    <property type="entry name" value="Histidine kinase-like ATPase, C-terminal domain"/>
    <property type="match status" value="1"/>
</dbReference>
<reference evidence="10" key="1">
    <citation type="submission" date="2020-10" db="EMBL/GenBank/DDBJ databases">
        <authorList>
            <person name="Gilroy R."/>
        </authorList>
    </citation>
    <scope>NUCLEOTIDE SEQUENCE</scope>
    <source>
        <strain evidence="10">10037</strain>
    </source>
</reference>
<reference evidence="10" key="2">
    <citation type="journal article" date="2021" name="PeerJ">
        <title>Extensive microbial diversity within the chicken gut microbiome revealed by metagenomics and culture.</title>
        <authorList>
            <person name="Gilroy R."/>
            <person name="Ravi A."/>
            <person name="Getino M."/>
            <person name="Pursley I."/>
            <person name="Horton D.L."/>
            <person name="Alikhan N.F."/>
            <person name="Baker D."/>
            <person name="Gharbi K."/>
            <person name="Hall N."/>
            <person name="Watson M."/>
            <person name="Adriaenssens E.M."/>
            <person name="Foster-Nyarko E."/>
            <person name="Jarju S."/>
            <person name="Secka A."/>
            <person name="Antonio M."/>
            <person name="Oren A."/>
            <person name="Chaudhuri R.R."/>
            <person name="La Ragione R."/>
            <person name="Hildebrand F."/>
            <person name="Pallen M.J."/>
        </authorList>
    </citation>
    <scope>NUCLEOTIDE SEQUENCE</scope>
    <source>
        <strain evidence="10">10037</strain>
    </source>
</reference>
<dbReference type="InterPro" id="IPR036890">
    <property type="entry name" value="HATPase_C_sf"/>
</dbReference>
<dbReference type="GO" id="GO:0000155">
    <property type="term" value="F:phosphorelay sensor kinase activity"/>
    <property type="evidence" value="ECO:0007669"/>
    <property type="project" value="InterPro"/>
</dbReference>
<dbReference type="SMART" id="SM00387">
    <property type="entry name" value="HATPase_c"/>
    <property type="match status" value="1"/>
</dbReference>
<feature type="transmembrane region" description="Helical" evidence="8">
    <location>
        <begin position="7"/>
        <end position="28"/>
    </location>
</feature>
<feature type="transmembrane region" description="Helical" evidence="8">
    <location>
        <begin position="139"/>
        <end position="163"/>
    </location>
</feature>
<evidence type="ECO:0000256" key="6">
    <source>
        <dbReference type="ARBA" id="ARBA00022777"/>
    </source>
</evidence>
<dbReference type="Pfam" id="PF00512">
    <property type="entry name" value="HisKA"/>
    <property type="match status" value="1"/>
</dbReference>
<dbReference type="InterPro" id="IPR003661">
    <property type="entry name" value="HisK_dim/P_dom"/>
</dbReference>
<dbReference type="InterPro" id="IPR003594">
    <property type="entry name" value="HATPase_dom"/>
</dbReference>
<evidence type="ECO:0000256" key="3">
    <source>
        <dbReference type="ARBA" id="ARBA00022553"/>
    </source>
</evidence>
<dbReference type="InterPro" id="IPR050428">
    <property type="entry name" value="TCS_sensor_his_kinase"/>
</dbReference>
<keyword evidence="4" id="KW-0808">Transferase</keyword>
<dbReference type="GO" id="GO:0005886">
    <property type="term" value="C:plasma membrane"/>
    <property type="evidence" value="ECO:0007669"/>
    <property type="project" value="TreeGrafter"/>
</dbReference>
<proteinExistence type="predicted"/>
<accession>A0A9D9NAG6</accession>
<evidence type="ECO:0000256" key="8">
    <source>
        <dbReference type="SAM" id="Phobius"/>
    </source>
</evidence>
<dbReference type="InterPro" id="IPR005467">
    <property type="entry name" value="His_kinase_dom"/>
</dbReference>
<name>A0A9D9NAG6_9BACT</name>
<dbReference type="Gene3D" id="1.10.287.130">
    <property type="match status" value="1"/>
</dbReference>
<dbReference type="Pfam" id="PF02518">
    <property type="entry name" value="HATPase_c"/>
    <property type="match status" value="1"/>
</dbReference>
<evidence type="ECO:0000313" key="10">
    <source>
        <dbReference type="EMBL" id="MBO8465950.1"/>
    </source>
</evidence>
<evidence type="ECO:0000256" key="2">
    <source>
        <dbReference type="ARBA" id="ARBA00012438"/>
    </source>
</evidence>
<dbReference type="SUPFAM" id="SSF47384">
    <property type="entry name" value="Homodimeric domain of signal transducing histidine kinase"/>
    <property type="match status" value="1"/>
</dbReference>
<feature type="domain" description="Histidine kinase" evidence="9">
    <location>
        <begin position="224"/>
        <end position="426"/>
    </location>
</feature>
<comment type="catalytic activity">
    <reaction evidence="1">
        <text>ATP + protein L-histidine = ADP + protein N-phospho-L-histidine.</text>
        <dbReference type="EC" id="2.7.13.3"/>
    </reaction>
</comment>
<dbReference type="SMART" id="SM00388">
    <property type="entry name" value="HisKA"/>
    <property type="match status" value="1"/>
</dbReference>
<dbReference type="PANTHER" id="PTHR45436:SF5">
    <property type="entry name" value="SENSOR HISTIDINE KINASE TRCS"/>
    <property type="match status" value="1"/>
</dbReference>
<dbReference type="PANTHER" id="PTHR45436">
    <property type="entry name" value="SENSOR HISTIDINE KINASE YKOH"/>
    <property type="match status" value="1"/>
</dbReference>
<keyword evidence="7 8" id="KW-1133">Transmembrane helix</keyword>
<dbReference type="EC" id="2.7.13.3" evidence="2"/>
<sequence>MRLITRIVLNTAVSLVIIISAWMIYTYYNTISEVYEEIDEYLEKYAFRLIDRFEGGIVPDSTLTSFWANNNCYMEKVSADYGMSHTELTYGHDDMYMDDIREEQDVRTLTFCYRMPKGDWYRIMVISPSFDNEDLSEPLLNSAILLGGLLILSIIAIITFIIYRSMKPMYQLLYWLRRHKVGEPADFKSGKKEITELRLIKEAVVESVERTNEVYEQQKLFIGNASHEMQTPIAVCSNAVEMLVEDPDTTEKQLGYLERIYDRLNYLSRLNRTLLMLSRIDNNKYEDTEDVCLGKIAIECAEDVAEINSERNMVLQIGGHSEIHTNMDPTLAGALVSNLVRNAFTHSPDGGTVSIMKKDRKLVIANTAKAGALDETMIYKRFYKGDNSNTKSTGLGLSIVDAICKRYGFRIGYEFKDRMHYFTLYV</sequence>
<protein>
    <recommendedName>
        <fullName evidence="2">histidine kinase</fullName>
        <ecNumber evidence="2">2.7.13.3</ecNumber>
    </recommendedName>
</protein>
<dbReference type="SUPFAM" id="SSF55874">
    <property type="entry name" value="ATPase domain of HSP90 chaperone/DNA topoisomerase II/histidine kinase"/>
    <property type="match status" value="1"/>
</dbReference>
<keyword evidence="3" id="KW-0597">Phosphoprotein</keyword>
<keyword evidence="5 8" id="KW-0812">Transmembrane</keyword>
<dbReference type="CDD" id="cd00082">
    <property type="entry name" value="HisKA"/>
    <property type="match status" value="1"/>
</dbReference>
<dbReference type="PROSITE" id="PS50109">
    <property type="entry name" value="HIS_KIN"/>
    <property type="match status" value="1"/>
</dbReference>
<organism evidence="10 11">
    <name type="scientific">Candidatus Merdivivens pullistercoris</name>
    <dbReference type="NCBI Taxonomy" id="2840873"/>
    <lineage>
        <taxon>Bacteria</taxon>
        <taxon>Pseudomonadati</taxon>
        <taxon>Bacteroidota</taxon>
        <taxon>Bacteroidia</taxon>
        <taxon>Bacteroidales</taxon>
        <taxon>Muribaculaceae</taxon>
        <taxon>Muribaculaceae incertae sedis</taxon>
        <taxon>Candidatus Merdivivens</taxon>
    </lineage>
</organism>
<dbReference type="AlphaFoldDB" id="A0A9D9NAG6"/>
<evidence type="ECO:0000256" key="1">
    <source>
        <dbReference type="ARBA" id="ARBA00000085"/>
    </source>
</evidence>
<evidence type="ECO:0000256" key="5">
    <source>
        <dbReference type="ARBA" id="ARBA00022692"/>
    </source>
</evidence>